<dbReference type="GO" id="GO:0035312">
    <property type="term" value="F:5'-3' DNA exonuclease activity"/>
    <property type="evidence" value="ECO:0007669"/>
    <property type="project" value="TreeGrafter"/>
</dbReference>
<dbReference type="Gramene" id="OGLUM02G33370.1">
    <property type="protein sequence ID" value="OGLUM02G33370.1"/>
    <property type="gene ID" value="OGLUM02G33370"/>
</dbReference>
<dbReference type="Pfam" id="PF02811">
    <property type="entry name" value="PHP"/>
    <property type="match status" value="1"/>
</dbReference>
<dbReference type="InterPro" id="IPR016195">
    <property type="entry name" value="Pol/histidinol_Pase-like"/>
</dbReference>
<feature type="region of interest" description="Disordered" evidence="1">
    <location>
        <begin position="1"/>
        <end position="97"/>
    </location>
</feature>
<reference evidence="3" key="1">
    <citation type="submission" date="2015-04" db="UniProtKB">
        <authorList>
            <consortium name="EnsemblPlants"/>
        </authorList>
    </citation>
    <scope>IDENTIFICATION</scope>
</reference>
<dbReference type="Proteomes" id="UP000026961">
    <property type="component" value="Chromosome 2"/>
</dbReference>
<dbReference type="CDD" id="cd07438">
    <property type="entry name" value="PHP_HisPPase_AMP"/>
    <property type="match status" value="1"/>
</dbReference>
<dbReference type="AlphaFoldDB" id="A0A0D9YYB5"/>
<evidence type="ECO:0000313" key="3">
    <source>
        <dbReference type="EnsemblPlants" id="OGLUM02G33370.1"/>
    </source>
</evidence>
<dbReference type="InterPro" id="IPR052018">
    <property type="entry name" value="PHP_domain"/>
</dbReference>
<evidence type="ECO:0000259" key="2">
    <source>
        <dbReference type="SMART" id="SM00481"/>
    </source>
</evidence>
<dbReference type="PANTHER" id="PTHR42924">
    <property type="entry name" value="EXONUCLEASE"/>
    <property type="match status" value="1"/>
</dbReference>
<protein>
    <recommendedName>
        <fullName evidence="2">Polymerase/histidinol phosphatase N-terminal domain-containing protein</fullName>
    </recommendedName>
</protein>
<feature type="compositionally biased region" description="Acidic residues" evidence="1">
    <location>
        <begin position="28"/>
        <end position="40"/>
    </location>
</feature>
<dbReference type="FunFam" id="1.10.150.650:FF:000002">
    <property type="entry name" value="PHP domain-containing protein"/>
    <property type="match status" value="1"/>
</dbReference>
<dbReference type="HOGENOM" id="CLU_043882_3_0_1"/>
<reference evidence="3" key="2">
    <citation type="submission" date="2018-05" db="EMBL/GenBank/DDBJ databases">
        <title>OgluRS3 (Oryza glumaepatula Reference Sequence Version 3).</title>
        <authorList>
            <person name="Zhang J."/>
            <person name="Kudrna D."/>
            <person name="Lee S."/>
            <person name="Talag J."/>
            <person name="Welchert J."/>
            <person name="Wing R.A."/>
        </authorList>
    </citation>
    <scope>NUCLEOTIDE SEQUENCE [LARGE SCALE GENOMIC DNA]</scope>
</reference>
<dbReference type="PANTHER" id="PTHR42924:SF3">
    <property type="entry name" value="POLYMERASE_HISTIDINOL PHOSPHATASE N-TERMINAL DOMAIN-CONTAINING PROTEIN"/>
    <property type="match status" value="1"/>
</dbReference>
<dbReference type="Gene3D" id="3.20.20.140">
    <property type="entry name" value="Metal-dependent hydrolases"/>
    <property type="match status" value="1"/>
</dbReference>
<evidence type="ECO:0000313" key="4">
    <source>
        <dbReference type="Proteomes" id="UP000026961"/>
    </source>
</evidence>
<evidence type="ECO:0000256" key="1">
    <source>
        <dbReference type="SAM" id="MobiDB-lite"/>
    </source>
</evidence>
<dbReference type="EnsemblPlants" id="OGLUM02G33370.1">
    <property type="protein sequence ID" value="OGLUM02G33370.1"/>
    <property type="gene ID" value="OGLUM02G33370"/>
</dbReference>
<dbReference type="STRING" id="40148.A0A0D9YYB5"/>
<proteinExistence type="predicted"/>
<accession>A0A0D9YYB5</accession>
<feature type="compositionally biased region" description="Basic residues" evidence="1">
    <location>
        <begin position="44"/>
        <end position="57"/>
    </location>
</feature>
<name>A0A0D9YYB5_9ORYZ</name>
<dbReference type="InterPro" id="IPR003141">
    <property type="entry name" value="Pol/His_phosphatase_N"/>
</dbReference>
<organism evidence="3">
    <name type="scientific">Oryza glumipatula</name>
    <dbReference type="NCBI Taxonomy" id="40148"/>
    <lineage>
        <taxon>Eukaryota</taxon>
        <taxon>Viridiplantae</taxon>
        <taxon>Streptophyta</taxon>
        <taxon>Embryophyta</taxon>
        <taxon>Tracheophyta</taxon>
        <taxon>Spermatophyta</taxon>
        <taxon>Magnoliopsida</taxon>
        <taxon>Liliopsida</taxon>
        <taxon>Poales</taxon>
        <taxon>Poaceae</taxon>
        <taxon>BOP clade</taxon>
        <taxon>Oryzoideae</taxon>
        <taxon>Oryzeae</taxon>
        <taxon>Oryzinae</taxon>
        <taxon>Oryza</taxon>
    </lineage>
</organism>
<feature type="domain" description="Polymerase/histidinol phosphatase N-terminal" evidence="2">
    <location>
        <begin position="101"/>
        <end position="166"/>
    </location>
</feature>
<dbReference type="Gene3D" id="1.10.150.650">
    <property type="match status" value="1"/>
</dbReference>
<dbReference type="SMART" id="SM00481">
    <property type="entry name" value="POLIIIAc"/>
    <property type="match status" value="1"/>
</dbReference>
<dbReference type="eggNOG" id="ENOG502QUA5">
    <property type="taxonomic scope" value="Eukaryota"/>
</dbReference>
<dbReference type="GO" id="GO:0004534">
    <property type="term" value="F:5'-3' RNA exonuclease activity"/>
    <property type="evidence" value="ECO:0007669"/>
    <property type="project" value="TreeGrafter"/>
</dbReference>
<keyword evidence="4" id="KW-1185">Reference proteome</keyword>
<sequence>MPRPPAATSSEEEIKKEVAAVDVVVAAPDDDVAADREEEEEQKKRRRRKEKKKRRRRAPSEEEEAALRSVLRWARRGEAGDEEADEQRPAATGRRRPRVAVELHAHSTCSDGSLSPAALVQRAHRNGVKVLALTDHDTMAGVPEAIESAKQCSIRIIPGVEISAMYSPSDGIGAEEPVHILAYYGSLGPAKPQELDRFLGSIRDGRYTRAKEMLLNLRSLDMPMELEDVCTIAGDGVAPGRLHVARAMVEAGYVENIRQAFSRYLYDGGPAYATGNEPAGESVVQLVCRNGGVAVLAHPWALKNPVAVIKDLKAAGLHGIEIGGSDYHGRDNKDEPDVGSVDLPVLAVSGFLDAAQPIWHNATKEILANITERAPNGSKGLQRTNSAKDLCNLRLLSSDLEVTDSTEVEVLQTELSDVVLSN</sequence>
<dbReference type="InterPro" id="IPR004013">
    <property type="entry name" value="PHP_dom"/>
</dbReference>
<dbReference type="SUPFAM" id="SSF89550">
    <property type="entry name" value="PHP domain-like"/>
    <property type="match status" value="1"/>
</dbReference>